<dbReference type="GO" id="GO:0009279">
    <property type="term" value="C:cell outer membrane"/>
    <property type="evidence" value="ECO:0007669"/>
    <property type="project" value="UniProtKB-SubCell"/>
</dbReference>
<dbReference type="AlphaFoldDB" id="A0A5C1I397"/>
<keyword evidence="2 4" id="KW-0472">Membrane</keyword>
<dbReference type="SMART" id="SM00965">
    <property type="entry name" value="STN"/>
    <property type="match status" value="1"/>
</dbReference>
<gene>
    <name evidence="6" type="ORF">DEO27_016890</name>
</gene>
<comment type="subcellular location">
    <subcellularLocation>
        <location evidence="4">Cell outer membrane</location>
        <topology evidence="4">Multi-pass membrane protein</topology>
    </subcellularLocation>
</comment>
<dbReference type="InterPro" id="IPR008969">
    <property type="entry name" value="CarboxyPept-like_regulatory"/>
</dbReference>
<proteinExistence type="inferred from homology"/>
<name>A0A5C1I397_9SPHI</name>
<dbReference type="Gene3D" id="2.170.130.10">
    <property type="entry name" value="TonB-dependent receptor, plug domain"/>
    <property type="match status" value="1"/>
</dbReference>
<protein>
    <submittedName>
        <fullName evidence="6">TonB-dependent receptor</fullName>
    </submittedName>
</protein>
<dbReference type="Proteomes" id="UP000251402">
    <property type="component" value="Chromosome"/>
</dbReference>
<feature type="domain" description="Secretin/TonB short N-terminal" evidence="5">
    <location>
        <begin position="69"/>
        <end position="120"/>
    </location>
</feature>
<comment type="similarity">
    <text evidence="4">Belongs to the TonB-dependent receptor family.</text>
</comment>
<evidence type="ECO:0000256" key="3">
    <source>
        <dbReference type="ARBA" id="ARBA00023237"/>
    </source>
</evidence>
<dbReference type="OrthoDB" id="9768177at2"/>
<dbReference type="InterPro" id="IPR018247">
    <property type="entry name" value="EF_Hand_1_Ca_BS"/>
</dbReference>
<dbReference type="FunFam" id="2.170.130.10:FF:000003">
    <property type="entry name" value="SusC/RagA family TonB-linked outer membrane protein"/>
    <property type="match status" value="1"/>
</dbReference>
<organism evidence="6 7">
    <name type="scientific">Mucilaginibacter rubeus</name>
    <dbReference type="NCBI Taxonomy" id="2027860"/>
    <lineage>
        <taxon>Bacteria</taxon>
        <taxon>Pseudomonadati</taxon>
        <taxon>Bacteroidota</taxon>
        <taxon>Sphingobacteriia</taxon>
        <taxon>Sphingobacteriales</taxon>
        <taxon>Sphingobacteriaceae</taxon>
        <taxon>Mucilaginibacter</taxon>
    </lineage>
</organism>
<dbReference type="KEGG" id="mrub:DEO27_016890"/>
<sequence length="1199" mass="133503">MYKNFTAFTCGKHRGRLYKPVLIMKLTLILLTVTFLQVSAATYAQKVTLKVKQTTLKEVFEEIRNQTNYDFLYNSEDIKLAKPVTVDLTNATINQVMDLCLSNQSLTYTIDNKTILIRRKTAAESNAPKKINGKVVDSKGLPLPGVTVKQKGSTAAAITDINGNYSINVAEPNATLVFSFVGFRTKEVALNGRSEVSVILEDAPQDLTEVVVVAYGVQRKETVTGAITSIGTKDLVQSPVANLSNALAGRLSGLTVTQTSGKPGADGATLYVRGVGTYTGQTAPLIMVDGIARDSYNDIDPNEVESISILKDASATAVYGVRGANGVILITTKRGKEGAPKVSATFQTAISQFSSMPNFVNSYQYATLLNEQSYENYWIQHSRDADVKTWNDFATKRDANWIKDATIYYSPEDLKYYQNAHTPTINGQANPYYDPYGHPDQDWKKQIFNKFAPQTQVNANITGGTKATKYFVSLGYLAQGGLFNTDYMPFSDEMQFKKKRYNLRSNLDFDVNSDFRVSVDVSTQYVTITGMDNDGYTWEKRILWSSPLGSPGIINGKFVVPFSNQNDQLNPLYAIANSNNYNITTNSTLNSAIKLTYKLDDITPGLSVNARGAYDSYFQSRTGGKYTPLLYGLRPNPNGNKLDPILVQLTNDVAPARWTDFYTDKWRKVYGEFSINYNRVFGKKHTVTGLILANAEKKYDPNLLYDLPHAYEGVSGRVTYNYADRYLAEYNMGYNGSENFPEGKRFGFLPAYSLGWIASNESFFPKTDYITYLKIRGSLGKVGNDGINIPGTTTSARYLYLPDTWQYVNGYNAGGGYTFGTLNDRNRIQGAQENVLGNPNVTWETATKSNIGLETHLFNDRLSLIYDHYNEHRKNILSYKGSVPGIVQATLPPYNLGEVKNWGDEIELSYTSAPGKFTWWIKGNASTNHNKILFKDEAIAPGLEYQAATGRPINQGSYLQADGLYTSWSQLYKIDGNGNPILSQPVLAVGADGKPYNNAAGNPVYQKDLGYAGAPLQPGEVRLKDVNGDGVINEKDYVRSGKTDLPTLSYGVSFGFSFHGFDFSALFQGQSGVAKYAMQELHFNKQQSLFDVDLNRYTQDRYDHGDRIDFPIAAYNQDAAYNTFFLKSTAFVRLKNAEIGYTLKPELLKKVGIRSARFYINGYNLYTWSPNKIWGDPENLGYIGYPLTRTYNVGVNVNF</sequence>
<dbReference type="Gene3D" id="2.60.40.1120">
    <property type="entry name" value="Carboxypeptidase-like, regulatory domain"/>
    <property type="match status" value="1"/>
</dbReference>
<keyword evidence="6" id="KW-0675">Receptor</keyword>
<dbReference type="SUPFAM" id="SSF49464">
    <property type="entry name" value="Carboxypeptidase regulatory domain-like"/>
    <property type="match status" value="1"/>
</dbReference>
<evidence type="ECO:0000256" key="4">
    <source>
        <dbReference type="PROSITE-ProRule" id="PRU01360"/>
    </source>
</evidence>
<evidence type="ECO:0000313" key="7">
    <source>
        <dbReference type="Proteomes" id="UP000251402"/>
    </source>
</evidence>
<dbReference type="Gene3D" id="3.55.50.30">
    <property type="match status" value="1"/>
</dbReference>
<evidence type="ECO:0000256" key="2">
    <source>
        <dbReference type="ARBA" id="ARBA00023136"/>
    </source>
</evidence>
<dbReference type="EMBL" id="CP043450">
    <property type="protein sequence ID" value="QEM11631.1"/>
    <property type="molecule type" value="Genomic_DNA"/>
</dbReference>
<dbReference type="Pfam" id="PF07715">
    <property type="entry name" value="Plug"/>
    <property type="match status" value="1"/>
</dbReference>
<dbReference type="InterPro" id="IPR039426">
    <property type="entry name" value="TonB-dep_rcpt-like"/>
</dbReference>
<dbReference type="PROSITE" id="PS52016">
    <property type="entry name" value="TONB_DEPENDENT_REC_3"/>
    <property type="match status" value="1"/>
</dbReference>
<dbReference type="Pfam" id="PF13715">
    <property type="entry name" value="CarbopepD_reg_2"/>
    <property type="match status" value="1"/>
</dbReference>
<keyword evidence="4" id="KW-1134">Transmembrane beta strand</keyword>
<dbReference type="SUPFAM" id="SSF56935">
    <property type="entry name" value="Porins"/>
    <property type="match status" value="1"/>
</dbReference>
<evidence type="ECO:0000259" key="5">
    <source>
        <dbReference type="SMART" id="SM00965"/>
    </source>
</evidence>
<dbReference type="PROSITE" id="PS00018">
    <property type="entry name" value="EF_HAND_1"/>
    <property type="match status" value="1"/>
</dbReference>
<dbReference type="NCBIfam" id="TIGR04056">
    <property type="entry name" value="OMP_RagA_SusC"/>
    <property type="match status" value="1"/>
</dbReference>
<keyword evidence="1 4" id="KW-0813">Transport</keyword>
<keyword evidence="4" id="KW-0812">Transmembrane</keyword>
<dbReference type="Pfam" id="PF07660">
    <property type="entry name" value="STN"/>
    <property type="match status" value="1"/>
</dbReference>
<dbReference type="InterPro" id="IPR012910">
    <property type="entry name" value="Plug_dom"/>
</dbReference>
<evidence type="ECO:0000256" key="1">
    <source>
        <dbReference type="ARBA" id="ARBA00022448"/>
    </source>
</evidence>
<dbReference type="InterPro" id="IPR023996">
    <property type="entry name" value="TonB-dep_OMP_SusC/RagA"/>
</dbReference>
<dbReference type="InterPro" id="IPR037066">
    <property type="entry name" value="Plug_dom_sf"/>
</dbReference>
<dbReference type="InterPro" id="IPR023997">
    <property type="entry name" value="TonB-dep_OMP_SusC/RagA_CS"/>
</dbReference>
<dbReference type="InterPro" id="IPR011662">
    <property type="entry name" value="Secretin/TonB_short_N"/>
</dbReference>
<reference evidence="6" key="1">
    <citation type="submission" date="2019-08" db="EMBL/GenBank/DDBJ databases">
        <title>Comparative genome analysis confer to the adaptation heavy metal polluted environment.</title>
        <authorList>
            <person name="Li Y."/>
        </authorList>
    </citation>
    <scope>NUCLEOTIDE SEQUENCE [LARGE SCALE GENOMIC DNA]</scope>
    <source>
        <strain evidence="6">P1</strain>
    </source>
</reference>
<evidence type="ECO:0000313" key="6">
    <source>
        <dbReference type="EMBL" id="QEM11631.1"/>
    </source>
</evidence>
<keyword evidence="7" id="KW-1185">Reference proteome</keyword>
<keyword evidence="3 4" id="KW-0998">Cell outer membrane</keyword>
<accession>A0A5C1I397</accession>
<dbReference type="NCBIfam" id="TIGR04057">
    <property type="entry name" value="SusC_RagA_signa"/>
    <property type="match status" value="1"/>
</dbReference>